<protein>
    <submittedName>
        <fullName evidence="1">Uncharacterized protein</fullName>
    </submittedName>
</protein>
<keyword evidence="2" id="KW-1185">Reference proteome</keyword>
<evidence type="ECO:0000313" key="2">
    <source>
        <dbReference type="Proteomes" id="UP001528823"/>
    </source>
</evidence>
<dbReference type="Proteomes" id="UP001528823">
    <property type="component" value="Unassembled WGS sequence"/>
</dbReference>
<proteinExistence type="predicted"/>
<accession>A0ABT5UC58</accession>
<organism evidence="1 2">
    <name type="scientific">Spartinivicinus poritis</name>
    <dbReference type="NCBI Taxonomy" id="2994640"/>
    <lineage>
        <taxon>Bacteria</taxon>
        <taxon>Pseudomonadati</taxon>
        <taxon>Pseudomonadota</taxon>
        <taxon>Gammaproteobacteria</taxon>
        <taxon>Oceanospirillales</taxon>
        <taxon>Zooshikellaceae</taxon>
        <taxon>Spartinivicinus</taxon>
    </lineage>
</organism>
<gene>
    <name evidence="1" type="ORF">ORQ98_18545</name>
</gene>
<evidence type="ECO:0000313" key="1">
    <source>
        <dbReference type="EMBL" id="MDE1463957.1"/>
    </source>
</evidence>
<sequence>MINNSLKIHTNINDSDLFVEFSKKNVTNNVNQYCINIQLPVVGYGIINQSIPLADDDINKLFEFLSLR</sequence>
<reference evidence="1 2" key="1">
    <citation type="submission" date="2022-11" db="EMBL/GenBank/DDBJ databases">
        <title>Spartinivicinus poritis sp. nov., isolated from scleractinian coral Porites lutea.</title>
        <authorList>
            <person name="Zhang G."/>
            <person name="Cai L."/>
            <person name="Wei Q."/>
        </authorList>
    </citation>
    <scope>NUCLEOTIDE SEQUENCE [LARGE SCALE GENOMIC DNA]</scope>
    <source>
        <strain evidence="1 2">A2-2</strain>
    </source>
</reference>
<dbReference type="EMBL" id="JAPMOU010000026">
    <property type="protein sequence ID" value="MDE1463957.1"/>
    <property type="molecule type" value="Genomic_DNA"/>
</dbReference>
<dbReference type="RefSeq" id="WP_274690288.1">
    <property type="nucleotide sequence ID" value="NZ_JAPMOU010000026.1"/>
</dbReference>
<comment type="caution">
    <text evidence="1">The sequence shown here is derived from an EMBL/GenBank/DDBJ whole genome shotgun (WGS) entry which is preliminary data.</text>
</comment>
<name>A0ABT5UC58_9GAMM</name>